<dbReference type="Pfam" id="PF01026">
    <property type="entry name" value="TatD_DNase"/>
    <property type="match status" value="1"/>
</dbReference>
<dbReference type="OrthoDB" id="413993at2759"/>
<keyword evidence="3" id="KW-1185">Reference proteome</keyword>
<dbReference type="Proteomes" id="UP000419144">
    <property type="component" value="Unassembled WGS sequence"/>
</dbReference>
<accession>A0A640L118</accession>
<evidence type="ECO:0008006" key="4">
    <source>
        <dbReference type="Google" id="ProtNLM"/>
    </source>
</evidence>
<comment type="caution">
    <text evidence="2">The sequence shown here is derived from an EMBL/GenBank/DDBJ whole genome shotgun (WGS) entry which is preliminary data.</text>
</comment>
<gene>
    <name evidence="2" type="ORF">LtaPh_3641700</name>
</gene>
<dbReference type="InterPro" id="IPR032466">
    <property type="entry name" value="Metal_Hydrolase"/>
</dbReference>
<dbReference type="PANTHER" id="PTHR47176:SF1">
    <property type="entry name" value="OS04G0577500 PROTEIN"/>
    <property type="match status" value="1"/>
</dbReference>
<evidence type="ECO:0000313" key="2">
    <source>
        <dbReference type="EMBL" id="GET93499.1"/>
    </source>
</evidence>
<reference evidence="2" key="1">
    <citation type="submission" date="2019-11" db="EMBL/GenBank/DDBJ databases">
        <title>Leishmania tarentolae CDS.</title>
        <authorList>
            <person name="Goto Y."/>
            <person name="Yamagishi J."/>
        </authorList>
    </citation>
    <scope>NUCLEOTIDE SEQUENCE [LARGE SCALE GENOMIC DNA]</scope>
    <source>
        <strain evidence="2">Parrot Tar II</strain>
    </source>
</reference>
<dbReference type="VEuPathDB" id="TriTrypDB:LtaPh_3641700"/>
<evidence type="ECO:0000313" key="3">
    <source>
        <dbReference type="Proteomes" id="UP000419144"/>
    </source>
</evidence>
<sequence length="444" mass="46994">MSSDAALIVEADGDMMRPSGRRLVYDFLYDSHCHLRRMSPGVSAAAVKGPGASVDIAGEQGDSARCSVTGLVLCGTHPSIDWDAVAHVSAKHAATLIGFGLHPWFVPNTAPSSQNVASHRVDDENRGSSLSAEHSSGEACGCGSSSAALKANFDSPGTAAQSLSHILRLLEERLQQHPFAIVAEIGLDKLRGPPESVQVEAFAAQLRLAAAHHRPVSVHCVRHYGLLLQILQDLPAEYTPPSIILHAFTGSLEVAKSLLSLKNKKRMPVVHDSATSAQDGVTTAGSNTAVQGRTKRSRATSDTVRIKDCIFFGVGVSTSFTVKDFATKTLPFLLNARRLLLETDEHYSGIETLDAATVNALPAEAPAQSSICGGCRPCVYVDPQEHMAKLAGVTERIHAGALQSREFVQKAESSGMSVEAILQDSLAHAYAAAFSSVSEKSGIS</sequence>
<dbReference type="Gene3D" id="3.20.20.140">
    <property type="entry name" value="Metal-dependent hydrolases"/>
    <property type="match status" value="1"/>
</dbReference>
<dbReference type="EMBL" id="BLBS01000057">
    <property type="protein sequence ID" value="GET93499.1"/>
    <property type="molecule type" value="Genomic_DNA"/>
</dbReference>
<protein>
    <recommendedName>
        <fullName evidence="4">Cut9 interacting protein Scn1</fullName>
    </recommendedName>
</protein>
<evidence type="ECO:0000256" key="1">
    <source>
        <dbReference type="SAM" id="MobiDB-lite"/>
    </source>
</evidence>
<dbReference type="AlphaFoldDB" id="A0A640L118"/>
<feature type="region of interest" description="Disordered" evidence="1">
    <location>
        <begin position="112"/>
        <end position="137"/>
    </location>
</feature>
<name>A0A640L118_LEITA</name>
<proteinExistence type="predicted"/>
<dbReference type="PANTHER" id="PTHR47176">
    <property type="entry name" value="OSJNBA0020J04.13 PROTEIN"/>
    <property type="match status" value="1"/>
</dbReference>
<dbReference type="InterPro" id="IPR001130">
    <property type="entry name" value="TatD-like"/>
</dbReference>
<organism evidence="2 3">
    <name type="scientific">Leishmania tarentolae</name>
    <name type="common">Sauroleishmania tarentolae</name>
    <dbReference type="NCBI Taxonomy" id="5689"/>
    <lineage>
        <taxon>Eukaryota</taxon>
        <taxon>Discoba</taxon>
        <taxon>Euglenozoa</taxon>
        <taxon>Kinetoplastea</taxon>
        <taxon>Metakinetoplastina</taxon>
        <taxon>Trypanosomatida</taxon>
        <taxon>Trypanosomatidae</taxon>
        <taxon>Leishmaniinae</taxon>
        <taxon>Leishmania</taxon>
        <taxon>lizard Leishmania</taxon>
    </lineage>
</organism>
<dbReference type="SUPFAM" id="SSF51556">
    <property type="entry name" value="Metallo-dependent hydrolases"/>
    <property type="match status" value="1"/>
</dbReference>
<dbReference type="GO" id="GO:0016788">
    <property type="term" value="F:hydrolase activity, acting on ester bonds"/>
    <property type="evidence" value="ECO:0007669"/>
    <property type="project" value="InterPro"/>
</dbReference>